<protein>
    <submittedName>
        <fullName evidence="1">Uncharacterized protein</fullName>
    </submittedName>
</protein>
<evidence type="ECO:0000313" key="2">
    <source>
        <dbReference type="Proteomes" id="UP000219050"/>
    </source>
</evidence>
<evidence type="ECO:0000313" key="1">
    <source>
        <dbReference type="EMBL" id="ATI42082.1"/>
    </source>
</evidence>
<keyword evidence="2" id="KW-1185">Reference proteome</keyword>
<accession>A0A291LZF5</accession>
<dbReference type="AlphaFoldDB" id="A0A291LZF5"/>
<name>A0A291LZF5_9RHOB</name>
<dbReference type="Proteomes" id="UP000219050">
    <property type="component" value="Chromosome"/>
</dbReference>
<dbReference type="EMBL" id="CP021404">
    <property type="protein sequence ID" value="ATI42082.1"/>
    <property type="molecule type" value="Genomic_DNA"/>
</dbReference>
<organism evidence="1 2">
    <name type="scientific">Pacificitalea manganoxidans</name>
    <dbReference type="NCBI Taxonomy" id="1411902"/>
    <lineage>
        <taxon>Bacteria</taxon>
        <taxon>Pseudomonadati</taxon>
        <taxon>Pseudomonadota</taxon>
        <taxon>Alphaproteobacteria</taxon>
        <taxon>Rhodobacterales</taxon>
        <taxon>Paracoccaceae</taxon>
        <taxon>Pacificitalea</taxon>
    </lineage>
</organism>
<sequence>MFDIPMGSTALHHFVARHSKALQNAALLLGGLPWFRRVQATIERLQYGASIGCVRSSDFQALHELLTLHHVHDAQRPEAAYFARLDPAAPYVEDICLLADELQEAINATEFSIRNSGTGRRGEAKDG</sequence>
<gene>
    <name evidence="1" type="ORF">CBW24_08720</name>
</gene>
<dbReference type="OrthoDB" id="7728363at2"/>
<proteinExistence type="predicted"/>
<dbReference type="KEGG" id="cmag:CBW24_08720"/>
<dbReference type="RefSeq" id="WP_097373361.1">
    <property type="nucleotide sequence ID" value="NZ_CP021404.1"/>
</dbReference>
<reference evidence="1 2" key="1">
    <citation type="submission" date="2017-05" db="EMBL/GenBank/DDBJ databases">
        <title>Comparative genomic and metabolic analysis of manganese-oxidizing mechanisms in Celeribater manganoxidans DY25T: its adaption to the environment of polymetallic nodule.</title>
        <authorList>
            <person name="Wang X."/>
        </authorList>
    </citation>
    <scope>NUCLEOTIDE SEQUENCE [LARGE SCALE GENOMIC DNA]</scope>
    <source>
        <strain evidence="1 2">DY25</strain>
    </source>
</reference>